<comment type="caution">
    <text evidence="9">The sequence shown here is derived from an EMBL/GenBank/DDBJ whole genome shotgun (WGS) entry which is preliminary data.</text>
</comment>
<keyword evidence="9" id="KW-0012">Acyltransferase</keyword>
<keyword evidence="10" id="KW-1185">Reference proteome</keyword>
<evidence type="ECO:0000256" key="7">
    <source>
        <dbReference type="SAM" id="Phobius"/>
    </source>
</evidence>
<dbReference type="GO" id="GO:0016746">
    <property type="term" value="F:acyltransferase activity"/>
    <property type="evidence" value="ECO:0007669"/>
    <property type="project" value="UniProtKB-KW"/>
</dbReference>
<feature type="transmembrane region" description="Helical" evidence="7">
    <location>
        <begin position="297"/>
        <end position="319"/>
    </location>
</feature>
<comment type="subcellular location">
    <subcellularLocation>
        <location evidence="1">Cell membrane</location>
        <topology evidence="1">Multi-pass membrane protein</topology>
    </subcellularLocation>
</comment>
<feature type="transmembrane region" description="Helical" evidence="7">
    <location>
        <begin position="181"/>
        <end position="197"/>
    </location>
</feature>
<keyword evidence="6 7" id="KW-0472">Membrane</keyword>
<feature type="transmembrane region" description="Helical" evidence="7">
    <location>
        <begin position="20"/>
        <end position="38"/>
    </location>
</feature>
<dbReference type="Proteomes" id="UP001181622">
    <property type="component" value="Unassembled WGS sequence"/>
</dbReference>
<feature type="transmembrane region" description="Helical" evidence="7">
    <location>
        <begin position="155"/>
        <end position="175"/>
    </location>
</feature>
<feature type="transmembrane region" description="Helical" evidence="7">
    <location>
        <begin position="271"/>
        <end position="291"/>
    </location>
</feature>
<accession>A0ABU1DLG4</accession>
<evidence type="ECO:0000256" key="5">
    <source>
        <dbReference type="ARBA" id="ARBA00022989"/>
    </source>
</evidence>
<dbReference type="RefSeq" id="WP_309394989.1">
    <property type="nucleotide sequence ID" value="NZ_JADBEO010000087.1"/>
</dbReference>
<dbReference type="PANTHER" id="PTHR40074:SF4">
    <property type="entry name" value="INNER MEMBRANE PROTEIN YCFT"/>
    <property type="match status" value="1"/>
</dbReference>
<feature type="transmembrane region" description="Helical" evidence="7">
    <location>
        <begin position="209"/>
        <end position="229"/>
    </location>
</feature>
<keyword evidence="9" id="KW-0808">Transferase</keyword>
<feature type="transmembrane region" description="Helical" evidence="7">
    <location>
        <begin position="58"/>
        <end position="75"/>
    </location>
</feature>
<gene>
    <name evidence="9" type="ORF">IHQ68_19815</name>
</gene>
<dbReference type="InterPro" id="IPR002656">
    <property type="entry name" value="Acyl_transf_3_dom"/>
</dbReference>
<feature type="transmembrane region" description="Helical" evidence="7">
    <location>
        <begin position="118"/>
        <end position="143"/>
    </location>
</feature>
<evidence type="ECO:0000313" key="10">
    <source>
        <dbReference type="Proteomes" id="UP001181622"/>
    </source>
</evidence>
<keyword evidence="5 7" id="KW-1133">Transmembrane helix</keyword>
<evidence type="ECO:0000256" key="3">
    <source>
        <dbReference type="ARBA" id="ARBA00022475"/>
    </source>
</evidence>
<evidence type="ECO:0000313" key="9">
    <source>
        <dbReference type="EMBL" id="MDR4308875.1"/>
    </source>
</evidence>
<evidence type="ECO:0000256" key="6">
    <source>
        <dbReference type="ARBA" id="ARBA00023136"/>
    </source>
</evidence>
<evidence type="ECO:0000256" key="2">
    <source>
        <dbReference type="ARBA" id="ARBA00007400"/>
    </source>
</evidence>
<feature type="transmembrane region" description="Helical" evidence="7">
    <location>
        <begin position="235"/>
        <end position="259"/>
    </location>
</feature>
<name>A0ABU1DLG4_9HYPH</name>
<dbReference type="EMBL" id="JADBEO010000087">
    <property type="protein sequence ID" value="MDR4308875.1"/>
    <property type="molecule type" value="Genomic_DNA"/>
</dbReference>
<reference evidence="9" key="1">
    <citation type="submission" date="2020-10" db="EMBL/GenBank/DDBJ databases">
        <authorList>
            <person name="Abbas A."/>
            <person name="Razzaq R."/>
            <person name="Waqas M."/>
            <person name="Abbas N."/>
            <person name="Nielsen T.K."/>
            <person name="Hansen L.H."/>
            <person name="Hussain S."/>
            <person name="Shahid M."/>
        </authorList>
    </citation>
    <scope>NUCLEOTIDE SEQUENCE</scope>
    <source>
        <strain evidence="9">S14</strain>
    </source>
</reference>
<organism evidence="9 10">
    <name type="scientific">Chelatococcus sambhunathii</name>
    <dbReference type="NCBI Taxonomy" id="363953"/>
    <lineage>
        <taxon>Bacteria</taxon>
        <taxon>Pseudomonadati</taxon>
        <taxon>Pseudomonadota</taxon>
        <taxon>Alphaproteobacteria</taxon>
        <taxon>Hyphomicrobiales</taxon>
        <taxon>Chelatococcaceae</taxon>
        <taxon>Chelatococcus</taxon>
    </lineage>
</organism>
<dbReference type="Pfam" id="PF01757">
    <property type="entry name" value="Acyl_transf_3"/>
    <property type="match status" value="1"/>
</dbReference>
<comment type="similarity">
    <text evidence="2">Belongs to the acyltransferase 3 family.</text>
</comment>
<feature type="domain" description="Acyltransferase 3" evidence="8">
    <location>
        <begin position="16"/>
        <end position="319"/>
    </location>
</feature>
<feature type="transmembrane region" description="Helical" evidence="7">
    <location>
        <begin position="87"/>
        <end position="106"/>
    </location>
</feature>
<evidence type="ECO:0000256" key="1">
    <source>
        <dbReference type="ARBA" id="ARBA00004651"/>
    </source>
</evidence>
<proteinExistence type="inferred from homology"/>
<dbReference type="PANTHER" id="PTHR40074">
    <property type="entry name" value="O-ACETYLTRANSFERASE WECH"/>
    <property type="match status" value="1"/>
</dbReference>
<protein>
    <submittedName>
        <fullName evidence="9">Acyltransferase family protein</fullName>
    </submittedName>
</protein>
<evidence type="ECO:0000259" key="8">
    <source>
        <dbReference type="Pfam" id="PF01757"/>
    </source>
</evidence>
<evidence type="ECO:0000256" key="4">
    <source>
        <dbReference type="ARBA" id="ARBA00022692"/>
    </source>
</evidence>
<keyword evidence="4 7" id="KW-0812">Transmembrane</keyword>
<keyword evidence="3" id="KW-1003">Cell membrane</keyword>
<sequence>MNAEAPQNPAPSSRLDWVDVAKGVCIVLVVMMHSTLGVEKATGGEGFMHHVVAFAKPFRMPDFFMISGLFLALVIDRPWRLYLDRKVVHFAYFYVLWLLIQGAFKWPGLALEEGAGAVAHAFLLALVDPFGTLWFIYLLPIFFVFAKLVKTLPPLLVLGFAAILEMLPIETGWMVPDEFCARLFYVMLGWYGAPYVFRLADWAREHRPTAAAALALWALANAAAVWGGVSELPLISLALGVAGAMAIVSVSAMIAGSAAAEPLRYAGERSIVVYLAFFLPMAVTRTVLIKTGMIDDIGWMSLIVTVSGVVAPLVFHWLVQRTGIGLFLFERPRAFRIAESDLEKPRLQAAE</sequence>